<evidence type="ECO:0000313" key="5">
    <source>
        <dbReference type="Proteomes" id="UP001151760"/>
    </source>
</evidence>
<keyword evidence="4" id="KW-0548">Nucleotidyltransferase</keyword>
<feature type="compositionally biased region" description="Basic and acidic residues" evidence="1">
    <location>
        <begin position="129"/>
        <end position="141"/>
    </location>
</feature>
<dbReference type="Pfam" id="PF24626">
    <property type="entry name" value="SH3_Tf2-1"/>
    <property type="match status" value="1"/>
</dbReference>
<evidence type="ECO:0000259" key="3">
    <source>
        <dbReference type="Pfam" id="PF24626"/>
    </source>
</evidence>
<name>A0ABQ4ZN57_9ASTR</name>
<dbReference type="GO" id="GO:0003964">
    <property type="term" value="F:RNA-directed DNA polymerase activity"/>
    <property type="evidence" value="ECO:0007669"/>
    <property type="project" value="UniProtKB-KW"/>
</dbReference>
<feature type="domain" description="Reverse transcriptase" evidence="2">
    <location>
        <begin position="501"/>
        <end position="606"/>
    </location>
</feature>
<keyword evidence="4" id="KW-0695">RNA-directed DNA polymerase</keyword>
<dbReference type="PANTHER" id="PTHR35046:SF23">
    <property type="entry name" value="NUCLEOTIDYLTRANSFERASE, RIBONUCLEASE H"/>
    <property type="match status" value="1"/>
</dbReference>
<accession>A0ABQ4ZN57</accession>
<dbReference type="Gene3D" id="3.30.70.270">
    <property type="match status" value="2"/>
</dbReference>
<dbReference type="Gene3D" id="2.40.70.10">
    <property type="entry name" value="Acid Proteases"/>
    <property type="match status" value="1"/>
</dbReference>
<evidence type="ECO:0000313" key="4">
    <source>
        <dbReference type="EMBL" id="GJS91684.1"/>
    </source>
</evidence>
<feature type="region of interest" description="Disordered" evidence="1">
    <location>
        <begin position="225"/>
        <end position="248"/>
    </location>
</feature>
<dbReference type="Gene3D" id="3.10.10.10">
    <property type="entry name" value="HIV Type 1 Reverse Transcriptase, subunit A, domain 1"/>
    <property type="match status" value="1"/>
</dbReference>
<reference evidence="4" key="2">
    <citation type="submission" date="2022-01" db="EMBL/GenBank/DDBJ databases">
        <authorList>
            <person name="Yamashiro T."/>
            <person name="Shiraishi A."/>
            <person name="Satake H."/>
            <person name="Nakayama K."/>
        </authorList>
    </citation>
    <scope>NUCLEOTIDE SEQUENCE</scope>
</reference>
<feature type="domain" description="Tf2-1-like SH3-like" evidence="3">
    <location>
        <begin position="890"/>
        <end position="932"/>
    </location>
</feature>
<dbReference type="CDD" id="cd01647">
    <property type="entry name" value="RT_LTR"/>
    <property type="match status" value="1"/>
</dbReference>
<comment type="caution">
    <text evidence="4">The sequence shown here is derived from an EMBL/GenBank/DDBJ whole genome shotgun (WGS) entry which is preliminary data.</text>
</comment>
<dbReference type="InterPro" id="IPR021109">
    <property type="entry name" value="Peptidase_aspartic_dom_sf"/>
</dbReference>
<dbReference type="Proteomes" id="UP001151760">
    <property type="component" value="Unassembled WGS sequence"/>
</dbReference>
<evidence type="ECO:0000259" key="2">
    <source>
        <dbReference type="Pfam" id="PF00078"/>
    </source>
</evidence>
<dbReference type="InterPro" id="IPR000477">
    <property type="entry name" value="RT_dom"/>
</dbReference>
<dbReference type="CDD" id="cd00303">
    <property type="entry name" value="retropepsin_like"/>
    <property type="match status" value="2"/>
</dbReference>
<reference evidence="4" key="1">
    <citation type="journal article" date="2022" name="Int. J. Mol. Sci.">
        <title>Draft Genome of Tanacetum Coccineum: Genomic Comparison of Closely Related Tanacetum-Family Plants.</title>
        <authorList>
            <person name="Yamashiro T."/>
            <person name="Shiraishi A."/>
            <person name="Nakayama K."/>
            <person name="Satake H."/>
        </authorList>
    </citation>
    <scope>NUCLEOTIDE SEQUENCE</scope>
</reference>
<feature type="region of interest" description="Disordered" evidence="1">
    <location>
        <begin position="114"/>
        <end position="141"/>
    </location>
</feature>
<evidence type="ECO:0000256" key="1">
    <source>
        <dbReference type="SAM" id="MobiDB-lite"/>
    </source>
</evidence>
<sequence>MSIQLDTTYGRRVICRIGNYLYTFSCEELALIRRISFLDTAYWINDGINVTLFDVINDVGVSTVWEGCSNSFLESDSKNQWGRQTVISFNVMQNEEAESESNVWDDGPEDVNPFGERKPRYRDHRYHPRHNDRAVDRDDRYRDDPIHSMGLKIEILKFIGKSKVETWEKMKKPMKAKFLPKHHRQEAFLDYHNLSQRNMTVEETYMDVCRLALKVEKQIKAKSNGNTSRFTLPTRTAPPTAPKATTPTTSAADKQVYFPRESIVMIRDGGSCWRISFLHMVGSLGMKTEDHPEPYQLNLVKKGNTIKVSKRCLVQFSIGKNYKDEVWCEVIPMDAAHILLGRPWKFDKKTKHEGFQNTYSFKKDGVNITLVPFYSRQTQADGSNLFMKKTDFEGLVKTSPYMFTLVVVEENKIINGAPLQVQPLLKEFADVIPDDIPLGLQAMRDIQHCIDFILGSTIPNKPTYQMNPKKFMDLQRQVTELLEKGLIRESMSPCAVPALLVPKHGGNFRLYIDSRAVNKITIKYHFPIPRLDDLLDQLHGSTIFYKIDLRSGYHHIRMRLGDEWKTTFKTRDGLYEWMVMPFGLSNAPSTFMRLMNQKLYANGKKCHFLVTEVSFLGYIVTSSDIKMDPTKVEAIISWPTPSTIHDIRSFHGLASFYRRFIQNFNSIIAPLTECMKGGRFTWTSKAAKAFDILKAKVTEAPILVLPNFDEVSRLSVMHLEWALIQVQGFDSFRELYCDDPDFKEIWSKSIVLEGYMERDVNRLLERFRTCHIAKTHSSNAGLYTPLSVLVALWEDVSLDFVLALPHTQRAKDSVMLVVDRFSKMAHFVPCSKMFDASQVARSVNRTIGKSPFKVVYGRNPITPLDLVLVLEVGRFSEEGVDLSRLKSCIGHFEKLKPQGDGPFHVLKKINDNAYKIELPGHYNVSATFNIQRISLTGFPAQSVGSSNTDVLDSPCLLVLITGTSQSRQHGASVNVLPRNIFEYLELKNLSETEMLVEMADMRKMAPLGIVKYVLVKIDKFLFPSNFVILDQTPNSTVILWRPFLATIRAQISVFEKEISIGIGDERVTFNINKNDNNFAPTKGIFMLNSINVDEPSAKRTKISNDTTTHFCKPIIQERDKDFKAWPSCCPFRNQCDGGHEIYGIDELGETKYWFFPNDNKRMEMKGEGVSFPNFLIIRYGSCQVEDSVWGKRFTKALDPEKDPLERSFDEYKWEEKKMEIGDEDYNLPIVHTETFEVTKYKFKNGCSFINVSRENNETLSLGRKNGSRFREMIMEEMEEALGNEKEDSDEET</sequence>
<dbReference type="PANTHER" id="PTHR35046">
    <property type="entry name" value="ZINC KNUCKLE (CCHC-TYPE) FAMILY PROTEIN"/>
    <property type="match status" value="1"/>
</dbReference>
<keyword evidence="5" id="KW-1185">Reference proteome</keyword>
<organism evidence="4 5">
    <name type="scientific">Tanacetum coccineum</name>
    <dbReference type="NCBI Taxonomy" id="301880"/>
    <lineage>
        <taxon>Eukaryota</taxon>
        <taxon>Viridiplantae</taxon>
        <taxon>Streptophyta</taxon>
        <taxon>Embryophyta</taxon>
        <taxon>Tracheophyta</taxon>
        <taxon>Spermatophyta</taxon>
        <taxon>Magnoliopsida</taxon>
        <taxon>eudicotyledons</taxon>
        <taxon>Gunneridae</taxon>
        <taxon>Pentapetalae</taxon>
        <taxon>asterids</taxon>
        <taxon>campanulids</taxon>
        <taxon>Asterales</taxon>
        <taxon>Asteraceae</taxon>
        <taxon>Asteroideae</taxon>
        <taxon>Anthemideae</taxon>
        <taxon>Anthemidinae</taxon>
        <taxon>Tanacetum</taxon>
    </lineage>
</organism>
<gene>
    <name evidence="4" type="ORF">Tco_0774320</name>
</gene>
<dbReference type="InterPro" id="IPR043128">
    <property type="entry name" value="Rev_trsase/Diguanyl_cyclase"/>
</dbReference>
<dbReference type="EMBL" id="BQNB010011525">
    <property type="protein sequence ID" value="GJS91684.1"/>
    <property type="molecule type" value="Genomic_DNA"/>
</dbReference>
<keyword evidence="4" id="KW-0808">Transferase</keyword>
<proteinExistence type="predicted"/>
<dbReference type="InterPro" id="IPR056924">
    <property type="entry name" value="SH3_Tf2-1"/>
</dbReference>
<dbReference type="SUPFAM" id="SSF56672">
    <property type="entry name" value="DNA/RNA polymerases"/>
    <property type="match status" value="1"/>
</dbReference>
<protein>
    <submittedName>
        <fullName evidence="4">Reverse transcriptase domain-containing protein</fullName>
    </submittedName>
</protein>
<dbReference type="Pfam" id="PF00078">
    <property type="entry name" value="RVT_1"/>
    <property type="match status" value="1"/>
</dbReference>
<dbReference type="InterPro" id="IPR043502">
    <property type="entry name" value="DNA/RNA_pol_sf"/>
</dbReference>
<feature type="compositionally biased region" description="Low complexity" evidence="1">
    <location>
        <begin position="231"/>
        <end position="248"/>
    </location>
</feature>
<feature type="compositionally biased region" description="Basic residues" evidence="1">
    <location>
        <begin position="119"/>
        <end position="128"/>
    </location>
</feature>